<keyword evidence="3" id="KW-1185">Reference proteome</keyword>
<dbReference type="SMART" id="SM00357">
    <property type="entry name" value="CSP"/>
    <property type="match status" value="2"/>
</dbReference>
<dbReference type="GO" id="GO:0005829">
    <property type="term" value="C:cytosol"/>
    <property type="evidence" value="ECO:0007669"/>
    <property type="project" value="UniProtKB-ARBA"/>
</dbReference>
<dbReference type="EMBL" id="BKCM01000004">
    <property type="protein sequence ID" value="GER00360.1"/>
    <property type="molecule type" value="Genomic_DNA"/>
</dbReference>
<gene>
    <name evidence="2" type="ORF">JCM17845_09830</name>
</gene>
<reference evidence="2 3" key="1">
    <citation type="submission" date="2019-09" db="EMBL/GenBank/DDBJ databases">
        <title>NBRP : Genome information of microbial organism related human and environment.</title>
        <authorList>
            <person name="Hattori M."/>
            <person name="Oshima K."/>
            <person name="Inaba H."/>
            <person name="Suda W."/>
            <person name="Sakamoto M."/>
            <person name="Iino T."/>
            <person name="Kitahara M."/>
            <person name="Oshida Y."/>
            <person name="Iida T."/>
            <person name="Kudo T."/>
            <person name="Itoh T."/>
            <person name="Ohkuma M."/>
        </authorList>
    </citation>
    <scope>NUCLEOTIDE SEQUENCE [LARGE SCALE GENOMIC DNA]</scope>
    <source>
        <strain evidence="2 3">Mie-1</strain>
    </source>
</reference>
<organism evidence="2 3">
    <name type="scientific">Iodidimonas gelatinilytica</name>
    <dbReference type="NCBI Taxonomy" id="1236966"/>
    <lineage>
        <taxon>Bacteria</taxon>
        <taxon>Pseudomonadati</taxon>
        <taxon>Pseudomonadota</taxon>
        <taxon>Alphaproteobacteria</taxon>
        <taxon>Iodidimonadales</taxon>
        <taxon>Iodidimonadaceae</taxon>
        <taxon>Iodidimonas</taxon>
    </lineage>
</organism>
<evidence type="ECO:0000313" key="2">
    <source>
        <dbReference type="EMBL" id="GER00360.1"/>
    </source>
</evidence>
<dbReference type="Gene3D" id="2.40.50.140">
    <property type="entry name" value="Nucleic acid-binding proteins"/>
    <property type="match status" value="2"/>
</dbReference>
<dbReference type="AlphaFoldDB" id="A0A5A7MZ44"/>
<comment type="caution">
    <text evidence="2">The sequence shown here is derived from an EMBL/GenBank/DDBJ whole genome shotgun (WGS) entry which is preliminary data.</text>
</comment>
<dbReference type="PANTHER" id="PTHR11544">
    <property type="entry name" value="COLD SHOCK DOMAIN CONTAINING PROTEINS"/>
    <property type="match status" value="1"/>
</dbReference>
<evidence type="ECO:0000313" key="3">
    <source>
        <dbReference type="Proteomes" id="UP000325187"/>
    </source>
</evidence>
<dbReference type="Proteomes" id="UP000325187">
    <property type="component" value="Unassembled WGS sequence"/>
</dbReference>
<dbReference type="Pfam" id="PF00313">
    <property type="entry name" value="CSD"/>
    <property type="match status" value="2"/>
</dbReference>
<accession>A0A5A7MZ44</accession>
<sequence length="183" mass="19885">MMALGEASEPMAEEQTVEVHGVVKWFDAVKGYGFVIADDGGSDVLLHFSVLREVGRRSVPEGTTVHCEAVTRPRGRQATRVITLDFSTVTVPDVEQAPEKANGFARHSGDQSSAYSEGVVKWFNRIKGYGFVSQGEGTQDVFIHMETLRKAGIDDIQPGQRVRIAIGKGERGPLASEIILLDG</sequence>
<protein>
    <recommendedName>
        <fullName evidence="1">CSD domain-containing protein</fullName>
    </recommendedName>
</protein>
<name>A0A5A7MZ44_9PROT</name>
<evidence type="ECO:0000259" key="1">
    <source>
        <dbReference type="PROSITE" id="PS51857"/>
    </source>
</evidence>
<dbReference type="InterPro" id="IPR011129">
    <property type="entry name" value="CSD"/>
</dbReference>
<dbReference type="InterPro" id="IPR012340">
    <property type="entry name" value="NA-bd_OB-fold"/>
</dbReference>
<dbReference type="SUPFAM" id="SSF50249">
    <property type="entry name" value="Nucleic acid-binding proteins"/>
    <property type="match status" value="2"/>
</dbReference>
<dbReference type="PROSITE" id="PS51857">
    <property type="entry name" value="CSD_2"/>
    <property type="match status" value="2"/>
</dbReference>
<dbReference type="GO" id="GO:0003676">
    <property type="term" value="F:nucleic acid binding"/>
    <property type="evidence" value="ECO:0007669"/>
    <property type="project" value="InterPro"/>
</dbReference>
<dbReference type="InterPro" id="IPR050181">
    <property type="entry name" value="Cold_shock_domain"/>
</dbReference>
<dbReference type="PRINTS" id="PR00050">
    <property type="entry name" value="COLDSHOCK"/>
</dbReference>
<proteinExistence type="predicted"/>
<dbReference type="CDD" id="cd04458">
    <property type="entry name" value="CSP_CDS"/>
    <property type="match status" value="2"/>
</dbReference>
<dbReference type="InterPro" id="IPR002059">
    <property type="entry name" value="CSP_DNA-bd"/>
</dbReference>
<feature type="domain" description="CSD" evidence="1">
    <location>
        <begin position="18"/>
        <end position="83"/>
    </location>
</feature>
<dbReference type="RefSeq" id="WP_150001993.1">
    <property type="nucleotide sequence ID" value="NZ_BKCM01000004.1"/>
</dbReference>
<feature type="domain" description="CSD" evidence="1">
    <location>
        <begin position="115"/>
        <end position="180"/>
    </location>
</feature>